<feature type="transmembrane region" description="Helical" evidence="1">
    <location>
        <begin position="12"/>
        <end position="29"/>
    </location>
</feature>
<feature type="transmembrane region" description="Helical" evidence="1">
    <location>
        <begin position="41"/>
        <end position="61"/>
    </location>
</feature>
<evidence type="ECO:0000313" key="3">
    <source>
        <dbReference type="Proteomes" id="UP000607653"/>
    </source>
</evidence>
<evidence type="ECO:0000313" key="2">
    <source>
        <dbReference type="EMBL" id="DAD42284.1"/>
    </source>
</evidence>
<reference evidence="2 3" key="1">
    <citation type="journal article" date="2020" name="Mol. Biol. Evol.">
        <title>Distinct Expression and Methylation Patterns for Genes with Different Fates following a Single Whole-Genome Duplication in Flowering Plants.</title>
        <authorList>
            <person name="Shi T."/>
            <person name="Rahmani R.S."/>
            <person name="Gugger P.F."/>
            <person name="Wang M."/>
            <person name="Li H."/>
            <person name="Zhang Y."/>
            <person name="Li Z."/>
            <person name="Wang Q."/>
            <person name="Van de Peer Y."/>
            <person name="Marchal K."/>
            <person name="Chen J."/>
        </authorList>
    </citation>
    <scope>NUCLEOTIDE SEQUENCE [LARGE SCALE GENOMIC DNA]</scope>
    <source>
        <tissue evidence="2">Leaf</tissue>
    </source>
</reference>
<dbReference type="PANTHER" id="PTHR47346:SF1">
    <property type="entry name" value="GPI INOSITOL-DEACYLASE"/>
    <property type="match status" value="1"/>
</dbReference>
<dbReference type="AlphaFoldDB" id="A0A822Z7A8"/>
<keyword evidence="3" id="KW-1185">Reference proteome</keyword>
<name>A0A822Z7A8_NELNU</name>
<proteinExistence type="predicted"/>
<dbReference type="Proteomes" id="UP000607653">
    <property type="component" value="Unassembled WGS sequence"/>
</dbReference>
<protein>
    <submittedName>
        <fullName evidence="2">Uncharacterized protein</fullName>
    </submittedName>
</protein>
<dbReference type="EMBL" id="DUZY01000006">
    <property type="protein sequence ID" value="DAD42284.1"/>
    <property type="molecule type" value="Genomic_DNA"/>
</dbReference>
<accession>A0A822Z7A8</accession>
<comment type="caution">
    <text evidence="2">The sequence shown here is derived from an EMBL/GenBank/DDBJ whole genome shotgun (WGS) entry which is preliminary data.</text>
</comment>
<gene>
    <name evidence="2" type="ORF">HUJ06_000514</name>
</gene>
<evidence type="ECO:0000256" key="1">
    <source>
        <dbReference type="SAM" id="Phobius"/>
    </source>
</evidence>
<organism evidence="2 3">
    <name type="scientific">Nelumbo nucifera</name>
    <name type="common">Sacred lotus</name>
    <dbReference type="NCBI Taxonomy" id="4432"/>
    <lineage>
        <taxon>Eukaryota</taxon>
        <taxon>Viridiplantae</taxon>
        <taxon>Streptophyta</taxon>
        <taxon>Embryophyta</taxon>
        <taxon>Tracheophyta</taxon>
        <taxon>Spermatophyta</taxon>
        <taxon>Magnoliopsida</taxon>
        <taxon>Proteales</taxon>
        <taxon>Nelumbonaceae</taxon>
        <taxon>Nelumbo</taxon>
    </lineage>
</organism>
<feature type="transmembrane region" description="Helical" evidence="1">
    <location>
        <begin position="73"/>
        <end position="91"/>
    </location>
</feature>
<dbReference type="PANTHER" id="PTHR47346">
    <property type="entry name" value="HYDROLASES, ACTING ON ESTER BOND"/>
    <property type="match status" value="1"/>
</dbReference>
<keyword evidence="1" id="KW-0472">Membrane</keyword>
<keyword evidence="1" id="KW-1133">Transmembrane helix</keyword>
<sequence length="111" mass="12314">MQRIGMGESFPWFIDSALCIGVILHGLCGSKPGVNSLSFPFLHLFGPDIGLSFVYLLAGYYCYISGLELAPYRAFYAMAAVGVILFALRVIERKGFSSDSYFGNRKHSHKH</sequence>
<keyword evidence="1" id="KW-0812">Transmembrane</keyword>